<proteinExistence type="predicted"/>
<sequence>MPLLAERYFVIAPDLRGLGDSEKPVGPYDKRTIAGDVAALVRHLGLAEVGAVGHDLGGAVAFYLAHDNPGLVARLMILDVFPNAFRTGEPIAHEYALALHHMLFLGGRPDQAAAMVSRDIGEYLRRFLTGLDLNYRPDVFTESEIAEYVRSYSIPGSVRAACQWYAATLRQDADNLAGLDHRLTVPVSAWGASHCLGDIRWAWEPVAEQVEGGIFERCGHFIAEEQPELAAARITEFFAPLAGDTAGSPAARSDTAPETPGRSTTLFAERTLS</sequence>
<gene>
    <name evidence="4" type="ORF">GCM10009836_02660</name>
</gene>
<reference evidence="4 5" key="1">
    <citation type="journal article" date="2019" name="Int. J. Syst. Evol. Microbiol.">
        <title>The Global Catalogue of Microorganisms (GCM) 10K type strain sequencing project: providing services to taxonomists for standard genome sequencing and annotation.</title>
        <authorList>
            <consortium name="The Broad Institute Genomics Platform"/>
            <consortium name="The Broad Institute Genome Sequencing Center for Infectious Disease"/>
            <person name="Wu L."/>
            <person name="Ma J."/>
        </authorList>
    </citation>
    <scope>NUCLEOTIDE SEQUENCE [LARGE SCALE GENOMIC DNA]</scope>
    <source>
        <strain evidence="4 5">JCM 16009</strain>
    </source>
</reference>
<dbReference type="GO" id="GO:0016787">
    <property type="term" value="F:hydrolase activity"/>
    <property type="evidence" value="ECO:0007669"/>
    <property type="project" value="UniProtKB-KW"/>
</dbReference>
<organism evidence="4 5">
    <name type="scientific">Pseudonocardia ailaonensis</name>
    <dbReference type="NCBI Taxonomy" id="367279"/>
    <lineage>
        <taxon>Bacteria</taxon>
        <taxon>Bacillati</taxon>
        <taxon>Actinomycetota</taxon>
        <taxon>Actinomycetes</taxon>
        <taxon>Pseudonocardiales</taxon>
        <taxon>Pseudonocardiaceae</taxon>
        <taxon>Pseudonocardia</taxon>
    </lineage>
</organism>
<dbReference type="SUPFAM" id="SSF53474">
    <property type="entry name" value="alpha/beta-Hydrolases"/>
    <property type="match status" value="1"/>
</dbReference>
<dbReference type="InterPro" id="IPR000073">
    <property type="entry name" value="AB_hydrolase_1"/>
</dbReference>
<name>A0ABN2MIQ5_9PSEU</name>
<dbReference type="EMBL" id="BAAAQK010000001">
    <property type="protein sequence ID" value="GAA1828380.1"/>
    <property type="molecule type" value="Genomic_DNA"/>
</dbReference>
<evidence type="ECO:0000313" key="5">
    <source>
        <dbReference type="Proteomes" id="UP001500449"/>
    </source>
</evidence>
<dbReference type="Pfam" id="PF00561">
    <property type="entry name" value="Abhydrolase_1"/>
    <property type="match status" value="1"/>
</dbReference>
<evidence type="ECO:0000256" key="1">
    <source>
        <dbReference type="ARBA" id="ARBA00022801"/>
    </source>
</evidence>
<feature type="region of interest" description="Disordered" evidence="2">
    <location>
        <begin position="245"/>
        <end position="273"/>
    </location>
</feature>
<dbReference type="PRINTS" id="PR00412">
    <property type="entry name" value="EPOXHYDRLASE"/>
</dbReference>
<feature type="domain" description="AB hydrolase-1" evidence="3">
    <location>
        <begin position="2"/>
        <end position="136"/>
    </location>
</feature>
<evidence type="ECO:0000259" key="3">
    <source>
        <dbReference type="Pfam" id="PF00561"/>
    </source>
</evidence>
<dbReference type="InterPro" id="IPR000639">
    <property type="entry name" value="Epox_hydrolase-like"/>
</dbReference>
<protein>
    <submittedName>
        <fullName evidence="4">Alpha/beta hydrolase</fullName>
    </submittedName>
</protein>
<keyword evidence="5" id="KW-1185">Reference proteome</keyword>
<evidence type="ECO:0000256" key="2">
    <source>
        <dbReference type="SAM" id="MobiDB-lite"/>
    </source>
</evidence>
<dbReference type="PANTHER" id="PTHR43329">
    <property type="entry name" value="EPOXIDE HYDROLASE"/>
    <property type="match status" value="1"/>
</dbReference>
<accession>A0ABN2MIQ5</accession>
<dbReference type="Proteomes" id="UP001500449">
    <property type="component" value="Unassembled WGS sequence"/>
</dbReference>
<evidence type="ECO:0000313" key="4">
    <source>
        <dbReference type="EMBL" id="GAA1828380.1"/>
    </source>
</evidence>
<dbReference type="InterPro" id="IPR029058">
    <property type="entry name" value="AB_hydrolase_fold"/>
</dbReference>
<keyword evidence="1 4" id="KW-0378">Hydrolase</keyword>
<comment type="caution">
    <text evidence="4">The sequence shown here is derived from an EMBL/GenBank/DDBJ whole genome shotgun (WGS) entry which is preliminary data.</text>
</comment>
<dbReference type="Gene3D" id="3.40.50.1820">
    <property type="entry name" value="alpha/beta hydrolase"/>
    <property type="match status" value="1"/>
</dbReference>
<dbReference type="PRINTS" id="PR00111">
    <property type="entry name" value="ABHYDROLASE"/>
</dbReference>